<protein>
    <recommendedName>
        <fullName evidence="3">RNase H type-1 domain-containing protein</fullName>
    </recommendedName>
</protein>
<evidence type="ECO:0000313" key="1">
    <source>
        <dbReference type="EMBL" id="KAH1040303.1"/>
    </source>
</evidence>
<dbReference type="Proteomes" id="UP000828251">
    <property type="component" value="Unassembled WGS sequence"/>
</dbReference>
<dbReference type="AlphaFoldDB" id="A0A9D3ZJY8"/>
<keyword evidence="2" id="KW-1185">Reference proteome</keyword>
<reference evidence="1 2" key="1">
    <citation type="journal article" date="2021" name="Plant Biotechnol. J.">
        <title>Multi-omics assisted identification of the key and species-specific regulatory components of drought-tolerant mechanisms in Gossypium stocksii.</title>
        <authorList>
            <person name="Yu D."/>
            <person name="Ke L."/>
            <person name="Zhang D."/>
            <person name="Wu Y."/>
            <person name="Sun Y."/>
            <person name="Mei J."/>
            <person name="Sun J."/>
            <person name="Sun Y."/>
        </authorList>
    </citation>
    <scope>NUCLEOTIDE SEQUENCE [LARGE SCALE GENOMIC DNA]</scope>
    <source>
        <strain evidence="2">cv. E1</strain>
        <tissue evidence="1">Leaf</tissue>
    </source>
</reference>
<evidence type="ECO:0000313" key="2">
    <source>
        <dbReference type="Proteomes" id="UP000828251"/>
    </source>
</evidence>
<comment type="caution">
    <text evidence="1">The sequence shown here is derived from an EMBL/GenBank/DDBJ whole genome shotgun (WGS) entry which is preliminary data.</text>
</comment>
<sequence>MGVVWWEGLFGIRQLELHTRISGLLEIRGFRLVEIESDNALLIEVVRNGCASNNDSSEVLQIHQLCRMLGENIIEQRIT</sequence>
<proteinExistence type="predicted"/>
<evidence type="ECO:0008006" key="3">
    <source>
        <dbReference type="Google" id="ProtNLM"/>
    </source>
</evidence>
<dbReference type="OrthoDB" id="10471447at2759"/>
<gene>
    <name evidence="1" type="ORF">J1N35_042046</name>
</gene>
<accession>A0A9D3ZJY8</accession>
<organism evidence="1 2">
    <name type="scientific">Gossypium stocksii</name>
    <dbReference type="NCBI Taxonomy" id="47602"/>
    <lineage>
        <taxon>Eukaryota</taxon>
        <taxon>Viridiplantae</taxon>
        <taxon>Streptophyta</taxon>
        <taxon>Embryophyta</taxon>
        <taxon>Tracheophyta</taxon>
        <taxon>Spermatophyta</taxon>
        <taxon>Magnoliopsida</taxon>
        <taxon>eudicotyledons</taxon>
        <taxon>Gunneridae</taxon>
        <taxon>Pentapetalae</taxon>
        <taxon>rosids</taxon>
        <taxon>malvids</taxon>
        <taxon>Malvales</taxon>
        <taxon>Malvaceae</taxon>
        <taxon>Malvoideae</taxon>
        <taxon>Gossypium</taxon>
    </lineage>
</organism>
<name>A0A9D3ZJY8_9ROSI</name>
<dbReference type="EMBL" id="JAIQCV010000012">
    <property type="protein sequence ID" value="KAH1040303.1"/>
    <property type="molecule type" value="Genomic_DNA"/>
</dbReference>